<comment type="similarity">
    <text evidence="1">Belongs to the short-chain fatty acyl-CoA assimilation regulator (ScfR) family.</text>
</comment>
<dbReference type="InterPro" id="IPR001387">
    <property type="entry name" value="Cro/C1-type_HTH"/>
</dbReference>
<dbReference type="NCBIfam" id="TIGR02607">
    <property type="entry name" value="antidote_HigA"/>
    <property type="match status" value="1"/>
</dbReference>
<accession>A0A1I1KFZ1</accession>
<dbReference type="PROSITE" id="PS50943">
    <property type="entry name" value="HTH_CROC1"/>
    <property type="match status" value="1"/>
</dbReference>
<evidence type="ECO:0000256" key="1">
    <source>
        <dbReference type="ARBA" id="ARBA00007227"/>
    </source>
</evidence>
<dbReference type="RefSeq" id="WP_091490434.1">
    <property type="nucleotide sequence ID" value="NZ_FOMH01000001.1"/>
</dbReference>
<keyword evidence="4" id="KW-1185">Reference proteome</keyword>
<dbReference type="InterPro" id="IPR010359">
    <property type="entry name" value="IrrE_HExxH"/>
</dbReference>
<dbReference type="STRING" id="739143.SAMN05216297_101386"/>
<gene>
    <name evidence="3" type="ORF">SAMN05216297_101386</name>
</gene>
<dbReference type="SMART" id="SM00530">
    <property type="entry name" value="HTH_XRE"/>
    <property type="match status" value="1"/>
</dbReference>
<dbReference type="Pfam" id="PF06114">
    <property type="entry name" value="Peptidase_M78"/>
    <property type="match status" value="1"/>
</dbReference>
<dbReference type="InterPro" id="IPR013430">
    <property type="entry name" value="Toxin_antidote_HigA"/>
</dbReference>
<feature type="domain" description="HTH cro/C1-type" evidence="2">
    <location>
        <begin position="12"/>
        <end position="58"/>
    </location>
</feature>
<dbReference type="Gene3D" id="1.10.260.40">
    <property type="entry name" value="lambda repressor-like DNA-binding domains"/>
    <property type="match status" value="1"/>
</dbReference>
<protein>
    <submittedName>
        <fullName evidence="3">HTH-type transcriptional regulator / antitoxin HigA</fullName>
    </submittedName>
</protein>
<sequence length="359" mass="42176">MAEQILHPGVFLSNMLDKKGLSQRELASRLDIAHSLLSNILNGNRPINMKLAMSLEAIDFDKANFWLTKQMEYELNLAKNDKEIIKKQEIIKTWNQIENLIPISYFKKFNILKTDFEENINLIFKMYGASDLNTLENNINSYSFNNYRKSSKFKENKNNVIAWSHLAEFKAKLERVNEFDPTKENELVEELRKCFYKNNDTISKTKSILKKYGIKFLTLDRPSQTPVDGKSFISGDNPAIALSLKYSRLDNFAYNVMHELGHVYRHLTNEKYKNVNFFTNAPNIEKEEFEADEFARNNLIDQDDWYEFILTHDEFDDDSILKFSKKVKVHPGIIRGRVCFENPEYYRKRTIITALNTLE</sequence>
<dbReference type="Proteomes" id="UP000199672">
    <property type="component" value="Unassembled WGS sequence"/>
</dbReference>
<dbReference type="Pfam" id="PF01381">
    <property type="entry name" value="HTH_3"/>
    <property type="match status" value="1"/>
</dbReference>
<dbReference type="EMBL" id="FOMH01000001">
    <property type="protein sequence ID" value="SFC59739.1"/>
    <property type="molecule type" value="Genomic_DNA"/>
</dbReference>
<evidence type="ECO:0000259" key="2">
    <source>
        <dbReference type="PROSITE" id="PS50943"/>
    </source>
</evidence>
<reference evidence="4" key="1">
    <citation type="submission" date="2016-10" db="EMBL/GenBank/DDBJ databases">
        <authorList>
            <person name="Varghese N."/>
            <person name="Submissions S."/>
        </authorList>
    </citation>
    <scope>NUCLEOTIDE SEQUENCE [LARGE SCALE GENOMIC DNA]</scope>
    <source>
        <strain evidence="4">CGMCC 1.10370</strain>
    </source>
</reference>
<dbReference type="CDD" id="cd00093">
    <property type="entry name" value="HTH_XRE"/>
    <property type="match status" value="1"/>
</dbReference>
<dbReference type="GO" id="GO:0003677">
    <property type="term" value="F:DNA binding"/>
    <property type="evidence" value="ECO:0007669"/>
    <property type="project" value="InterPro"/>
</dbReference>
<dbReference type="SUPFAM" id="SSF47413">
    <property type="entry name" value="lambda repressor-like DNA-binding domains"/>
    <property type="match status" value="1"/>
</dbReference>
<dbReference type="AlphaFoldDB" id="A0A1I1KFZ1"/>
<name>A0A1I1KFZ1_9FLAO</name>
<organism evidence="3 4">
    <name type="scientific">Flavobacterium phragmitis</name>
    <dbReference type="NCBI Taxonomy" id="739143"/>
    <lineage>
        <taxon>Bacteria</taxon>
        <taxon>Pseudomonadati</taxon>
        <taxon>Bacteroidota</taxon>
        <taxon>Flavobacteriia</taxon>
        <taxon>Flavobacteriales</taxon>
        <taxon>Flavobacteriaceae</taxon>
        <taxon>Flavobacterium</taxon>
    </lineage>
</organism>
<proteinExistence type="inferred from homology"/>
<dbReference type="OrthoDB" id="9796786at2"/>
<evidence type="ECO:0000313" key="4">
    <source>
        <dbReference type="Proteomes" id="UP000199672"/>
    </source>
</evidence>
<dbReference type="InterPro" id="IPR010982">
    <property type="entry name" value="Lambda_DNA-bd_dom_sf"/>
</dbReference>
<evidence type="ECO:0000313" key="3">
    <source>
        <dbReference type="EMBL" id="SFC59739.1"/>
    </source>
</evidence>